<evidence type="ECO:0000313" key="2">
    <source>
        <dbReference type="Proteomes" id="UP000414233"/>
    </source>
</evidence>
<dbReference type="Proteomes" id="UP000414233">
    <property type="component" value="Unassembled WGS sequence"/>
</dbReference>
<reference evidence="1 2" key="1">
    <citation type="submission" date="2019-08" db="EMBL/GenBank/DDBJ databases">
        <authorList>
            <person name="Peeters C."/>
        </authorList>
    </citation>
    <scope>NUCLEOTIDE SEQUENCE [LARGE SCALE GENOMIC DNA]</scope>
    <source>
        <strain evidence="1 2">LMG 30175</strain>
    </source>
</reference>
<sequence length="93" mass="10421">MPYILPFYKGFEIETLVYPQSNGDGFVSRRDRTYGVAVKISRAVADVTDKTSRVFKLKSQTPFESVGEARRAGDQFGQSIVDGKIDDMSIHDL</sequence>
<organism evidence="1 2">
    <name type="scientific">Pandoraea terrae</name>
    <dbReference type="NCBI Taxonomy" id="1537710"/>
    <lineage>
        <taxon>Bacteria</taxon>
        <taxon>Pseudomonadati</taxon>
        <taxon>Pseudomonadota</taxon>
        <taxon>Betaproteobacteria</taxon>
        <taxon>Burkholderiales</taxon>
        <taxon>Burkholderiaceae</taxon>
        <taxon>Pandoraea</taxon>
    </lineage>
</organism>
<keyword evidence="2" id="KW-1185">Reference proteome</keyword>
<proteinExistence type="predicted"/>
<dbReference type="EMBL" id="CABPRZ010000005">
    <property type="protein sequence ID" value="VVD90344.1"/>
    <property type="molecule type" value="Genomic_DNA"/>
</dbReference>
<dbReference type="RefSeq" id="WP_150696461.1">
    <property type="nucleotide sequence ID" value="NZ_CABPRZ010000005.1"/>
</dbReference>
<gene>
    <name evidence="1" type="ORF">PTE30175_01519</name>
</gene>
<evidence type="ECO:0000313" key="1">
    <source>
        <dbReference type="EMBL" id="VVD90344.1"/>
    </source>
</evidence>
<protein>
    <submittedName>
        <fullName evidence="1">Uncharacterized protein</fullName>
    </submittedName>
</protein>
<dbReference type="OrthoDB" id="8926334at2"/>
<dbReference type="AlphaFoldDB" id="A0A5E4TUS5"/>
<name>A0A5E4TUS5_9BURK</name>
<accession>A0A5E4TUS5</accession>